<organism evidence="2 3">
    <name type="scientific">Sphaerobolus stellatus (strain SS14)</name>
    <dbReference type="NCBI Taxonomy" id="990650"/>
    <lineage>
        <taxon>Eukaryota</taxon>
        <taxon>Fungi</taxon>
        <taxon>Dikarya</taxon>
        <taxon>Basidiomycota</taxon>
        <taxon>Agaricomycotina</taxon>
        <taxon>Agaricomycetes</taxon>
        <taxon>Phallomycetidae</taxon>
        <taxon>Geastrales</taxon>
        <taxon>Sphaerobolaceae</taxon>
        <taxon>Sphaerobolus</taxon>
    </lineage>
</organism>
<proteinExistence type="predicted"/>
<gene>
    <name evidence="2" type="ORF">M422DRAFT_262275</name>
</gene>
<evidence type="ECO:0000256" key="1">
    <source>
        <dbReference type="SAM" id="Phobius"/>
    </source>
</evidence>
<dbReference type="Proteomes" id="UP000054279">
    <property type="component" value="Unassembled WGS sequence"/>
</dbReference>
<name>A0A0C9VDL8_SPHS4</name>
<dbReference type="EMBL" id="KN837188">
    <property type="protein sequence ID" value="KIJ35491.1"/>
    <property type="molecule type" value="Genomic_DNA"/>
</dbReference>
<reference evidence="2 3" key="1">
    <citation type="submission" date="2014-06" db="EMBL/GenBank/DDBJ databases">
        <title>Evolutionary Origins and Diversification of the Mycorrhizal Mutualists.</title>
        <authorList>
            <consortium name="DOE Joint Genome Institute"/>
            <consortium name="Mycorrhizal Genomics Consortium"/>
            <person name="Kohler A."/>
            <person name="Kuo A."/>
            <person name="Nagy L.G."/>
            <person name="Floudas D."/>
            <person name="Copeland A."/>
            <person name="Barry K.W."/>
            <person name="Cichocki N."/>
            <person name="Veneault-Fourrey C."/>
            <person name="LaButti K."/>
            <person name="Lindquist E.A."/>
            <person name="Lipzen A."/>
            <person name="Lundell T."/>
            <person name="Morin E."/>
            <person name="Murat C."/>
            <person name="Riley R."/>
            <person name="Ohm R."/>
            <person name="Sun H."/>
            <person name="Tunlid A."/>
            <person name="Henrissat B."/>
            <person name="Grigoriev I.V."/>
            <person name="Hibbett D.S."/>
            <person name="Martin F."/>
        </authorList>
    </citation>
    <scope>NUCLEOTIDE SEQUENCE [LARGE SCALE GENOMIC DNA]</scope>
    <source>
        <strain evidence="2 3">SS14</strain>
    </source>
</reference>
<protein>
    <submittedName>
        <fullName evidence="2">Uncharacterized protein</fullName>
    </submittedName>
</protein>
<keyword evidence="1" id="KW-1133">Transmembrane helix</keyword>
<dbReference type="HOGENOM" id="CLU_2224843_0_0_1"/>
<keyword evidence="3" id="KW-1185">Reference proteome</keyword>
<accession>A0A0C9VDL8</accession>
<feature type="transmembrane region" description="Helical" evidence="1">
    <location>
        <begin position="27"/>
        <end position="45"/>
    </location>
</feature>
<evidence type="ECO:0000313" key="2">
    <source>
        <dbReference type="EMBL" id="KIJ35491.1"/>
    </source>
</evidence>
<keyword evidence="1" id="KW-0812">Transmembrane</keyword>
<sequence>MSLIIHLIFLVRGTINNKPASGETGRTVILLLLPYLIGLFGIANLRMSTSSILSNIGFFINFITVIMDSDISNDYFPATSKKRERAKPEYQLLKRFRHPTTYTFYD</sequence>
<keyword evidence="1" id="KW-0472">Membrane</keyword>
<dbReference type="AlphaFoldDB" id="A0A0C9VDL8"/>
<evidence type="ECO:0000313" key="3">
    <source>
        <dbReference type="Proteomes" id="UP000054279"/>
    </source>
</evidence>